<evidence type="ECO:0000313" key="8">
    <source>
        <dbReference type="EMBL" id="SSX03681.1"/>
    </source>
</evidence>
<feature type="region of interest" description="Disordered" evidence="6">
    <location>
        <begin position="225"/>
        <end position="365"/>
    </location>
</feature>
<sequence length="567" mass="63394">MTEIYEYAKSLYIEEFSIIELQMYKYLLATRILDYGMQLKCLLYIEHISKIILKNPSKFEPKFIERVYLFADRLKYYDPVMEKALDESYGAATVEDQKWLQDLRNVLNQYNLGALTYDQQPRDVSFLSSNTPLPSLTQNQVSPQIEAVPTMSQLDKEFSDINQQFSQLNLQYQQPLQQQQQSAETEVQQPYYPSETAQPDVASMQPRYSQGNVTDDVNAYQNVTQHQSTEYQSNDPSNHYDYYGQQSLGANDEPIKDNTDNNSLINNPNEINRKLSNQSDCSYTSNKYLYGPPSNQATPRPSITMPGTNSNKSAFYDSDTAGSGLGGGNSGQDQAKSGANQEQAKKGAANASKDGGKQGNANQGSGWFGGIFNKLSLKPKNQMKLPDDKNPSIVWDPNTKRWVNTEGGEDEQESFKPPPKMSDLMPSMQQSTNQPQQQVPTMQTPAMVPQAVPTVPMMDQNSIPSGFVAQPQPDKPGSDPAPTPRLQSNMFKMQRNRTLKKSYVDVFNPSGAPMSKPAEQVLAPAMPQTATPQTGFFVPGQPLTETDSQSNGAPQFYDPNQFSSYQQ</sequence>
<dbReference type="EMBL" id="UFQT01000410">
    <property type="protein sequence ID" value="SSX24046.1"/>
    <property type="molecule type" value="Genomic_DNA"/>
</dbReference>
<dbReference type="Pfam" id="PF12931">
    <property type="entry name" value="TPR_Sec16"/>
    <property type="match status" value="1"/>
</dbReference>
<feature type="compositionally biased region" description="Polar residues" evidence="6">
    <location>
        <begin position="332"/>
        <end position="342"/>
    </location>
</feature>
<gene>
    <name evidence="9" type="primary">CSON010219</name>
</gene>
<feature type="domain" description="Sec16 Sec23-binding" evidence="7">
    <location>
        <begin position="1"/>
        <end position="75"/>
    </location>
</feature>
<reference evidence="8" key="1">
    <citation type="submission" date="2018-04" db="EMBL/GenBank/DDBJ databases">
        <authorList>
            <person name="Go L.Y."/>
            <person name="Mitchell J.A."/>
        </authorList>
    </citation>
    <scope>NUCLEOTIDE SEQUENCE</scope>
    <source>
        <tissue evidence="8">Whole organism</tissue>
    </source>
</reference>
<evidence type="ECO:0000259" key="7">
    <source>
        <dbReference type="Pfam" id="PF12931"/>
    </source>
</evidence>
<feature type="region of interest" description="Disordered" evidence="6">
    <location>
        <begin position="381"/>
        <end position="442"/>
    </location>
</feature>
<dbReference type="GO" id="GO:0070971">
    <property type="term" value="C:endoplasmic reticulum exit site"/>
    <property type="evidence" value="ECO:0007669"/>
    <property type="project" value="TreeGrafter"/>
</dbReference>
<evidence type="ECO:0000256" key="2">
    <source>
        <dbReference type="ARBA" id="ARBA00005927"/>
    </source>
</evidence>
<dbReference type="GO" id="GO:0016192">
    <property type="term" value="P:vesicle-mediated transport"/>
    <property type="evidence" value="ECO:0007669"/>
    <property type="project" value="UniProtKB-KW"/>
</dbReference>
<dbReference type="GO" id="GO:0007030">
    <property type="term" value="P:Golgi organization"/>
    <property type="evidence" value="ECO:0007669"/>
    <property type="project" value="TreeGrafter"/>
</dbReference>
<dbReference type="PANTHER" id="PTHR13402">
    <property type="entry name" value="RGPR-RELATED"/>
    <property type="match status" value="1"/>
</dbReference>
<proteinExistence type="inferred from homology"/>
<dbReference type="PANTHER" id="PTHR13402:SF6">
    <property type="entry name" value="SECRETORY 16, ISOFORM I"/>
    <property type="match status" value="1"/>
</dbReference>
<keyword evidence="4" id="KW-0256">Endoplasmic reticulum</keyword>
<accession>A0A336M147</accession>
<comment type="similarity">
    <text evidence="2">Belongs to the SEC16 family.</text>
</comment>
<dbReference type="GO" id="GO:0070973">
    <property type="term" value="P:protein localization to endoplasmic reticulum exit site"/>
    <property type="evidence" value="ECO:0007669"/>
    <property type="project" value="TreeGrafter"/>
</dbReference>
<feature type="compositionally biased region" description="Low complexity" evidence="6">
    <location>
        <begin position="261"/>
        <end position="270"/>
    </location>
</feature>
<feature type="region of interest" description="Disordered" evidence="6">
    <location>
        <begin position="456"/>
        <end position="492"/>
    </location>
</feature>
<evidence type="ECO:0000256" key="6">
    <source>
        <dbReference type="SAM" id="MobiDB-lite"/>
    </source>
</evidence>
<feature type="region of interest" description="Disordered" evidence="6">
    <location>
        <begin position="176"/>
        <end position="212"/>
    </location>
</feature>
<dbReference type="AlphaFoldDB" id="A0A336M147"/>
<dbReference type="InterPro" id="IPR024298">
    <property type="entry name" value="Sec16_Sec23-bd"/>
</dbReference>
<evidence type="ECO:0000256" key="3">
    <source>
        <dbReference type="ARBA" id="ARBA00022448"/>
    </source>
</evidence>
<dbReference type="VEuPathDB" id="VectorBase:CSON010219"/>
<dbReference type="EMBL" id="UFQS01000410">
    <property type="protein sequence ID" value="SSX03681.1"/>
    <property type="molecule type" value="Genomic_DNA"/>
</dbReference>
<reference evidence="9" key="2">
    <citation type="submission" date="2018-07" db="EMBL/GenBank/DDBJ databases">
        <authorList>
            <person name="Quirk P.G."/>
            <person name="Krulwich T.A."/>
        </authorList>
    </citation>
    <scope>NUCLEOTIDE SEQUENCE</scope>
</reference>
<evidence type="ECO:0000256" key="1">
    <source>
        <dbReference type="ARBA" id="ARBA00004240"/>
    </source>
</evidence>
<name>A0A336M147_CULSO</name>
<feature type="compositionally biased region" description="Polar residues" evidence="6">
    <location>
        <begin position="274"/>
        <end position="313"/>
    </location>
</feature>
<feature type="compositionally biased region" description="Polar residues" evidence="6">
    <location>
        <begin position="543"/>
        <end position="567"/>
    </location>
</feature>
<evidence type="ECO:0000256" key="5">
    <source>
        <dbReference type="ARBA" id="ARBA00022892"/>
    </source>
</evidence>
<feature type="compositionally biased region" description="Polar residues" evidence="6">
    <location>
        <begin position="225"/>
        <end position="237"/>
    </location>
</feature>
<organism evidence="9">
    <name type="scientific">Culicoides sonorensis</name>
    <name type="common">Biting midge</name>
    <dbReference type="NCBI Taxonomy" id="179676"/>
    <lineage>
        <taxon>Eukaryota</taxon>
        <taxon>Metazoa</taxon>
        <taxon>Ecdysozoa</taxon>
        <taxon>Arthropoda</taxon>
        <taxon>Hexapoda</taxon>
        <taxon>Insecta</taxon>
        <taxon>Pterygota</taxon>
        <taxon>Neoptera</taxon>
        <taxon>Endopterygota</taxon>
        <taxon>Diptera</taxon>
        <taxon>Nematocera</taxon>
        <taxon>Chironomoidea</taxon>
        <taxon>Ceratopogonidae</taxon>
        <taxon>Ceratopogoninae</taxon>
        <taxon>Culicoides</taxon>
        <taxon>Monoculicoides</taxon>
    </lineage>
</organism>
<protein>
    <submittedName>
        <fullName evidence="9">CSON010219 protein</fullName>
    </submittedName>
</protein>
<feature type="compositionally biased region" description="Low complexity" evidence="6">
    <location>
        <begin position="425"/>
        <end position="442"/>
    </location>
</feature>
<evidence type="ECO:0000256" key="4">
    <source>
        <dbReference type="ARBA" id="ARBA00022824"/>
    </source>
</evidence>
<feature type="region of interest" description="Disordered" evidence="6">
    <location>
        <begin position="530"/>
        <end position="567"/>
    </location>
</feature>
<keyword evidence="3" id="KW-0813">Transport</keyword>
<comment type="subcellular location">
    <subcellularLocation>
        <location evidence="1">Endoplasmic reticulum</location>
    </subcellularLocation>
</comment>
<evidence type="ECO:0000313" key="9">
    <source>
        <dbReference type="EMBL" id="SSX24046.1"/>
    </source>
</evidence>
<dbReference type="GO" id="GO:0012507">
    <property type="term" value="C:ER to Golgi transport vesicle membrane"/>
    <property type="evidence" value="ECO:0007669"/>
    <property type="project" value="TreeGrafter"/>
</dbReference>
<keyword evidence="5" id="KW-0931">ER-Golgi transport</keyword>